<evidence type="ECO:0000313" key="2">
    <source>
        <dbReference type="Proteomes" id="UP000199668"/>
    </source>
</evidence>
<accession>A0A1I4NKD7</accession>
<proteinExistence type="predicted"/>
<protein>
    <submittedName>
        <fullName evidence="1">Uncharacterized protein</fullName>
    </submittedName>
</protein>
<dbReference type="EMBL" id="FOTY01000018">
    <property type="protein sequence ID" value="SFM15633.1"/>
    <property type="molecule type" value="Genomic_DNA"/>
</dbReference>
<keyword evidence="2" id="KW-1185">Reference proteome</keyword>
<dbReference type="STRING" id="266892.SAMN04488054_11850"/>
<gene>
    <name evidence="1" type="ORF">SAMN04488054_11850</name>
</gene>
<dbReference type="OrthoDB" id="2893320at2"/>
<evidence type="ECO:0000313" key="1">
    <source>
        <dbReference type="EMBL" id="SFM15633.1"/>
    </source>
</evidence>
<dbReference type="RefSeq" id="WP_090927455.1">
    <property type="nucleotide sequence ID" value="NZ_FOTY01000018.1"/>
</dbReference>
<reference evidence="1 2" key="1">
    <citation type="submission" date="2016-10" db="EMBL/GenBank/DDBJ databases">
        <authorList>
            <person name="de Groot N.N."/>
        </authorList>
    </citation>
    <scope>NUCLEOTIDE SEQUENCE [LARGE SCALE GENOMIC DNA]</scope>
    <source>
        <strain evidence="1 2">CGMCC 1.6134</strain>
    </source>
</reference>
<dbReference type="AlphaFoldDB" id="A0A1I4NKD7"/>
<sequence>MKHVTLAKLLETQTHHHILTLKQTLLFWKRQGVIFFQKEVADLSMSQEFALYYYLAKGNNPDFNAFPVPTSLVAHASTKRGAQQLTNYFQSYYDTNQTLFEDEMTLHKYVGLDYSWFYSVPNDGG</sequence>
<name>A0A1I4NKD7_9BACI</name>
<dbReference type="Proteomes" id="UP000199668">
    <property type="component" value="Unassembled WGS sequence"/>
</dbReference>
<organism evidence="1 2">
    <name type="scientific">Salibacterium qingdaonense</name>
    <dbReference type="NCBI Taxonomy" id="266892"/>
    <lineage>
        <taxon>Bacteria</taxon>
        <taxon>Bacillati</taxon>
        <taxon>Bacillota</taxon>
        <taxon>Bacilli</taxon>
        <taxon>Bacillales</taxon>
        <taxon>Bacillaceae</taxon>
    </lineage>
</organism>